<dbReference type="Proteomes" id="UP000015927">
    <property type="component" value="Chromosome"/>
</dbReference>
<dbReference type="EMBL" id="CP002391">
    <property type="protein sequence ID" value="EEQ65391.1"/>
    <property type="molecule type" value="Genomic_DNA"/>
</dbReference>
<reference evidence="1 2" key="1">
    <citation type="submission" date="2010-12" db="EMBL/GenBank/DDBJ databases">
        <title>The Genome Sequence of Lactobacillus paracasei subsp. paracasei strain 8700:2.</title>
        <authorList>
            <consortium name="The Broad Institute Genome Sequencing Platform"/>
            <person name="Ward D."/>
            <person name="Earl A."/>
            <person name="Feldgarden M."/>
            <person name="Young S.K."/>
            <person name="Gargeya S."/>
            <person name="Zeng Q."/>
            <person name="Alvarado L."/>
            <person name="Berlin A."/>
            <person name="Bochicchio J."/>
            <person name="Chapman S.B."/>
            <person name="Chen Z."/>
            <person name="Freedman E."/>
            <person name="Gellesch M."/>
            <person name="Goldberg J."/>
            <person name="Griggs A."/>
            <person name="Gujja S."/>
            <person name="Heilman E."/>
            <person name="Heiman D."/>
            <person name="Howarth C."/>
            <person name="Mehta T."/>
            <person name="Neiman D."/>
            <person name="Pearson M."/>
            <person name="Roberts A."/>
            <person name="Saif S."/>
            <person name="Shea T."/>
            <person name="Shenoy N."/>
            <person name="Sisk P."/>
            <person name="Stolte C."/>
            <person name="Sykes S."/>
            <person name="White J."/>
            <person name="Yandava C."/>
            <person name="Saulnier D."/>
            <person name="Haas B."/>
            <person name="Nusbaum C."/>
            <person name="Birren B."/>
        </authorList>
    </citation>
    <scope>NUCLEOTIDE SEQUENCE [LARGE SCALE GENOMIC DNA]</scope>
    <source>
        <strain evidence="1 2">8700:2</strain>
    </source>
</reference>
<name>A0A826HW83_LACPA</name>
<proteinExistence type="predicted"/>
<accession>A0A826HW83</accession>
<gene>
    <name evidence="1" type="ORF">LBPG_00840</name>
</gene>
<dbReference type="GeneID" id="57090274"/>
<evidence type="ECO:0008006" key="3">
    <source>
        <dbReference type="Google" id="ProtNLM"/>
    </source>
</evidence>
<evidence type="ECO:0000313" key="2">
    <source>
        <dbReference type="Proteomes" id="UP000015927"/>
    </source>
</evidence>
<protein>
    <recommendedName>
        <fullName evidence="3">Lipoprotein</fullName>
    </recommendedName>
</protein>
<evidence type="ECO:0000313" key="1">
    <source>
        <dbReference type="EMBL" id="EEQ65391.1"/>
    </source>
</evidence>
<dbReference type="AlphaFoldDB" id="A0A826HW83"/>
<organism evidence="1 2">
    <name type="scientific">Lacticaseibacillus paracasei subsp. paracasei 8700:2</name>
    <dbReference type="NCBI Taxonomy" id="537973"/>
    <lineage>
        <taxon>Bacteria</taxon>
        <taxon>Bacillati</taxon>
        <taxon>Bacillota</taxon>
        <taxon>Bacilli</taxon>
        <taxon>Lactobacillales</taxon>
        <taxon>Lactobacillaceae</taxon>
        <taxon>Lacticaseibacillus</taxon>
    </lineage>
</organism>
<dbReference type="PROSITE" id="PS51257">
    <property type="entry name" value="PROKAR_LIPOPROTEIN"/>
    <property type="match status" value="1"/>
</dbReference>
<dbReference type="KEGG" id="lpi:LBPG_00840"/>
<dbReference type="RefSeq" id="WP_003658518.1">
    <property type="nucleotide sequence ID" value="NC_022112.1"/>
</dbReference>
<sequence length="125" mass="14126">MKKTLLIVSVVFYVFLLVGCGQAEKIKSGKIASVKATVISTSHDKDGWFTLIPMTTVIGKNTVINMMPIYQETDSVRINYKYQGREKSVNTEDFEVVKHNGSPYIRIRKSDIGKNDIPIVLYTHD</sequence>